<evidence type="ECO:0008006" key="3">
    <source>
        <dbReference type="Google" id="ProtNLM"/>
    </source>
</evidence>
<keyword evidence="1" id="KW-1133">Transmembrane helix</keyword>
<dbReference type="EMBL" id="KF900679">
    <property type="protein sequence ID" value="AIF03411.1"/>
    <property type="molecule type" value="Genomic_DNA"/>
</dbReference>
<reference evidence="2" key="1">
    <citation type="journal article" date="2014" name="Genome Biol. Evol.">
        <title>Pangenome evidence for extensive interdomain horizontal transfer affecting lineage core and shell genes in uncultured planktonic thaumarchaeota and euryarchaeota.</title>
        <authorList>
            <person name="Deschamps P."/>
            <person name="Zivanovic Y."/>
            <person name="Moreira D."/>
            <person name="Rodriguez-Valera F."/>
            <person name="Lopez-Garcia P."/>
        </authorList>
    </citation>
    <scope>NUCLEOTIDE SEQUENCE</scope>
</reference>
<sequence>MLLEFSEAGVVLLSQEWSWLDIIRMLVSGFLAAIYLQSGFDKIFDRQGNLDFMGEHFAGTVLAGSFQYGLVVVTVTELLAGALSAAGVVWLLLGWGIVPGIVGALFAAVSSCILMAGQRLAKDYVGATALVPYFLVAIIGLYIYQM</sequence>
<evidence type="ECO:0000313" key="2">
    <source>
        <dbReference type="EMBL" id="AIF03411.1"/>
    </source>
</evidence>
<protein>
    <recommendedName>
        <fullName evidence="3">DoxX family protein</fullName>
    </recommendedName>
</protein>
<name>A0A075GHA3_9EURY</name>
<proteinExistence type="predicted"/>
<keyword evidence="1" id="KW-0812">Transmembrane</keyword>
<feature type="transmembrane region" description="Helical" evidence="1">
    <location>
        <begin position="57"/>
        <end position="83"/>
    </location>
</feature>
<evidence type="ECO:0000256" key="1">
    <source>
        <dbReference type="SAM" id="Phobius"/>
    </source>
</evidence>
<feature type="transmembrane region" description="Helical" evidence="1">
    <location>
        <begin position="124"/>
        <end position="144"/>
    </location>
</feature>
<feature type="transmembrane region" description="Helical" evidence="1">
    <location>
        <begin position="89"/>
        <end position="117"/>
    </location>
</feature>
<dbReference type="AlphaFoldDB" id="A0A075GHA3"/>
<organism evidence="2">
    <name type="scientific">uncultured marine group II/III euryarchaeote KM3_164_G07</name>
    <dbReference type="NCBI Taxonomy" id="1457918"/>
    <lineage>
        <taxon>Archaea</taxon>
        <taxon>Methanobacteriati</taxon>
        <taxon>Methanobacteriota</taxon>
        <taxon>environmental samples</taxon>
    </lineage>
</organism>
<accession>A0A075GHA3</accession>
<keyword evidence="1" id="KW-0472">Membrane</keyword>